<reference evidence="1 2" key="2">
    <citation type="journal article" date="2017" name="Front. Plant Sci.">
        <title>Gene Classification and Mining of Molecular Markers Useful in Red Clover (Trifolium pratense) Breeding.</title>
        <authorList>
            <person name="Istvanek J."/>
            <person name="Dluhosova J."/>
            <person name="Dluhos P."/>
            <person name="Patkova L."/>
            <person name="Nedelnik J."/>
            <person name="Repkova J."/>
        </authorList>
    </citation>
    <scope>NUCLEOTIDE SEQUENCE [LARGE SCALE GENOMIC DNA]</scope>
    <source>
        <strain evidence="2">cv. Tatra</strain>
        <tissue evidence="1">Young leaves</tissue>
    </source>
</reference>
<organism evidence="1 2">
    <name type="scientific">Trifolium pratense</name>
    <name type="common">Red clover</name>
    <dbReference type="NCBI Taxonomy" id="57577"/>
    <lineage>
        <taxon>Eukaryota</taxon>
        <taxon>Viridiplantae</taxon>
        <taxon>Streptophyta</taxon>
        <taxon>Embryophyta</taxon>
        <taxon>Tracheophyta</taxon>
        <taxon>Spermatophyta</taxon>
        <taxon>Magnoliopsida</taxon>
        <taxon>eudicotyledons</taxon>
        <taxon>Gunneridae</taxon>
        <taxon>Pentapetalae</taxon>
        <taxon>rosids</taxon>
        <taxon>fabids</taxon>
        <taxon>Fabales</taxon>
        <taxon>Fabaceae</taxon>
        <taxon>Papilionoideae</taxon>
        <taxon>50 kb inversion clade</taxon>
        <taxon>NPAAA clade</taxon>
        <taxon>Hologalegina</taxon>
        <taxon>IRL clade</taxon>
        <taxon>Trifolieae</taxon>
        <taxon>Trifolium</taxon>
    </lineage>
</organism>
<gene>
    <name evidence="1" type="ORF">L195_g063275</name>
</gene>
<evidence type="ECO:0000313" key="2">
    <source>
        <dbReference type="Proteomes" id="UP000236291"/>
    </source>
</evidence>
<proteinExistence type="predicted"/>
<reference evidence="1 2" key="1">
    <citation type="journal article" date="2014" name="Am. J. Bot.">
        <title>Genome assembly and annotation for red clover (Trifolium pratense; Fabaceae).</title>
        <authorList>
            <person name="Istvanek J."/>
            <person name="Jaros M."/>
            <person name="Krenek A."/>
            <person name="Repkova J."/>
        </authorList>
    </citation>
    <scope>NUCLEOTIDE SEQUENCE [LARGE SCALE GENOMIC DNA]</scope>
    <source>
        <strain evidence="2">cv. Tatra</strain>
        <tissue evidence="1">Young leaves</tissue>
    </source>
</reference>
<protein>
    <submittedName>
        <fullName evidence="1">Uncharacterized protein</fullName>
    </submittedName>
</protein>
<sequence length="59" mass="6578">MYIFQFGFDLINILCYVVEQLCVINAVKHSSEHISPLVDGHVGNERIDDILSLVSGISD</sequence>
<dbReference type="AlphaFoldDB" id="A0A2K3KKW6"/>
<comment type="caution">
    <text evidence="1">The sequence shown here is derived from an EMBL/GenBank/DDBJ whole genome shotgun (WGS) entry which is preliminary data.</text>
</comment>
<feature type="non-terminal residue" evidence="1">
    <location>
        <position position="59"/>
    </location>
</feature>
<name>A0A2K3KKW6_TRIPR</name>
<dbReference type="Proteomes" id="UP000236291">
    <property type="component" value="Unassembled WGS sequence"/>
</dbReference>
<accession>A0A2K3KKW6</accession>
<dbReference type="EMBL" id="ASHM01200733">
    <property type="protein sequence ID" value="PNX66912.1"/>
    <property type="molecule type" value="Genomic_DNA"/>
</dbReference>
<evidence type="ECO:0000313" key="1">
    <source>
        <dbReference type="EMBL" id="PNX66912.1"/>
    </source>
</evidence>